<accession>A0A1F5ITL0</accession>
<sequence length="88" mass="10174">MKSRIKSNPKMIYEQEDDVLNIWLSRKPIDYAEQTGDVIVHFTKKSEAVYIEVLDASRLLKDFGKTLPVNLKQDWLSTPTASIAHRIK</sequence>
<dbReference type="Pfam" id="PF10049">
    <property type="entry name" value="DUF2283"/>
    <property type="match status" value="1"/>
</dbReference>
<dbReference type="Proteomes" id="UP000176336">
    <property type="component" value="Unassembled WGS sequence"/>
</dbReference>
<name>A0A1F5ITL0_9BACT</name>
<dbReference type="InterPro" id="IPR019270">
    <property type="entry name" value="DUF2283"/>
</dbReference>
<evidence type="ECO:0008006" key="3">
    <source>
        <dbReference type="Google" id="ProtNLM"/>
    </source>
</evidence>
<proteinExistence type="predicted"/>
<dbReference type="AlphaFoldDB" id="A0A1F5ITL0"/>
<protein>
    <recommendedName>
        <fullName evidence="3">DUF2283 domain-containing protein</fullName>
    </recommendedName>
</protein>
<evidence type="ECO:0000313" key="1">
    <source>
        <dbReference type="EMBL" id="OGE19679.1"/>
    </source>
</evidence>
<gene>
    <name evidence="1" type="ORF">A2871_03400</name>
</gene>
<organism evidence="1 2">
    <name type="scientific">Candidatus Daviesbacteria bacterium RIFCSPHIGHO2_01_FULL_41_23</name>
    <dbReference type="NCBI Taxonomy" id="1797764"/>
    <lineage>
        <taxon>Bacteria</taxon>
        <taxon>Candidatus Daviesiibacteriota</taxon>
    </lineage>
</organism>
<reference evidence="1 2" key="1">
    <citation type="journal article" date="2016" name="Nat. Commun.">
        <title>Thousands of microbial genomes shed light on interconnected biogeochemical processes in an aquifer system.</title>
        <authorList>
            <person name="Anantharaman K."/>
            <person name="Brown C.T."/>
            <person name="Hug L.A."/>
            <person name="Sharon I."/>
            <person name="Castelle C.J."/>
            <person name="Probst A.J."/>
            <person name="Thomas B.C."/>
            <person name="Singh A."/>
            <person name="Wilkins M.J."/>
            <person name="Karaoz U."/>
            <person name="Brodie E.L."/>
            <person name="Williams K.H."/>
            <person name="Hubbard S.S."/>
            <person name="Banfield J.F."/>
        </authorList>
    </citation>
    <scope>NUCLEOTIDE SEQUENCE [LARGE SCALE GENOMIC DNA]</scope>
</reference>
<evidence type="ECO:0000313" key="2">
    <source>
        <dbReference type="Proteomes" id="UP000176336"/>
    </source>
</evidence>
<comment type="caution">
    <text evidence="1">The sequence shown here is derived from an EMBL/GenBank/DDBJ whole genome shotgun (WGS) entry which is preliminary data.</text>
</comment>
<dbReference type="EMBL" id="MFCR01000002">
    <property type="protein sequence ID" value="OGE19679.1"/>
    <property type="molecule type" value="Genomic_DNA"/>
</dbReference>